<dbReference type="Proteomes" id="UP000057158">
    <property type="component" value="Chromosome"/>
</dbReference>
<dbReference type="PRINTS" id="PR00260">
    <property type="entry name" value="CHEMTRNSDUCR"/>
</dbReference>
<accession>A0A0M3QGI6</accession>
<keyword evidence="11" id="KW-1185">Reference proteome</keyword>
<feature type="transmembrane region" description="Helical" evidence="7">
    <location>
        <begin position="9"/>
        <end position="31"/>
    </location>
</feature>
<dbReference type="PROSITE" id="PS50885">
    <property type="entry name" value="HAMP"/>
    <property type="match status" value="1"/>
</dbReference>
<feature type="coiled-coil region" evidence="5">
    <location>
        <begin position="627"/>
        <end position="665"/>
    </location>
</feature>
<dbReference type="GO" id="GO:0007165">
    <property type="term" value="P:signal transduction"/>
    <property type="evidence" value="ECO:0007669"/>
    <property type="project" value="UniProtKB-KW"/>
</dbReference>
<dbReference type="InterPro" id="IPR051310">
    <property type="entry name" value="MCP_chemotaxis"/>
</dbReference>
<evidence type="ECO:0000256" key="1">
    <source>
        <dbReference type="ARBA" id="ARBA00004370"/>
    </source>
</evidence>
<dbReference type="Gene3D" id="6.10.340.10">
    <property type="match status" value="1"/>
</dbReference>
<dbReference type="SUPFAM" id="SSF58104">
    <property type="entry name" value="Methyl-accepting chemotaxis protein (MCP) signaling domain"/>
    <property type="match status" value="1"/>
</dbReference>
<dbReference type="GO" id="GO:0004888">
    <property type="term" value="F:transmembrane signaling receptor activity"/>
    <property type="evidence" value="ECO:0007669"/>
    <property type="project" value="InterPro"/>
</dbReference>
<evidence type="ECO:0000256" key="2">
    <source>
        <dbReference type="ARBA" id="ARBA00022500"/>
    </source>
</evidence>
<dbReference type="GO" id="GO:0005886">
    <property type="term" value="C:plasma membrane"/>
    <property type="evidence" value="ECO:0007669"/>
    <property type="project" value="TreeGrafter"/>
</dbReference>
<feature type="compositionally biased region" description="Low complexity" evidence="6">
    <location>
        <begin position="446"/>
        <end position="469"/>
    </location>
</feature>
<dbReference type="Pfam" id="PF00015">
    <property type="entry name" value="MCPsignal"/>
    <property type="match status" value="1"/>
</dbReference>
<evidence type="ECO:0000256" key="6">
    <source>
        <dbReference type="SAM" id="MobiDB-lite"/>
    </source>
</evidence>
<comment type="subcellular location">
    <subcellularLocation>
        <location evidence="1">Membrane</location>
    </subcellularLocation>
</comment>
<dbReference type="PATRIC" id="fig|1603606.3.peg.3579"/>
<feature type="domain" description="HAMP" evidence="9">
    <location>
        <begin position="338"/>
        <end position="390"/>
    </location>
</feature>
<evidence type="ECO:0000256" key="5">
    <source>
        <dbReference type="SAM" id="Coils"/>
    </source>
</evidence>
<feature type="region of interest" description="Disordered" evidence="6">
    <location>
        <begin position="439"/>
        <end position="469"/>
    </location>
</feature>
<dbReference type="SMART" id="SM00283">
    <property type="entry name" value="MA"/>
    <property type="match status" value="1"/>
</dbReference>
<dbReference type="EMBL" id="CP010802">
    <property type="protein sequence ID" value="ALC18049.1"/>
    <property type="molecule type" value="Genomic_DNA"/>
</dbReference>
<sequence>MINNLQNKLLLAFGSVALVCAVIGVVGWLGAARIETKLVATGRGDVPGLQAVLGLDETASRITAAQQALLNPALPLSVRSLRHAEIRESFAKADSLIGIYQGIAKSTEEEVLWKDVQAAWNQWREKVDGFLVVSSRVNDLRLQNPQKLALELERNFGAYRAWGAASGKAVLERAPFDGNLVMEDSPFWQWLEHLETENEAAQEARGYLQQQLREAYLSVSSIAEFLTQGDYSLARDLYLYEVVASFDTIQFYVDDLNHLVNASLALYEEMDQIEKTEAAVVRQQMTDALNRTVKAVTAKVEAGVEEGQGVAETVKSVLAMSLLLGVGLAVALGVIIARGISRPVQAGVHLARAIAGGDFSQRINLSRNDEIGQLSQSLDAMAARLEASAKVAEEIAEGNLEVVVTPASSHDQLGNALLNMVTKLREVIGHVKSTTRNVTSGTEALSASSEQMSQGASEQAAAAEEASSSIEQMTANIRQNAENAFQTEKIAIQVASDADEGGKAVGQTVVAMKQVAEKILIIEEIARQTNLLALNAAIEAARAGEHGKGFAVVAAEVRKLAERSQIAAGEINQLSSSSVEVAEKAGELLSVIVPNIRKTADLVQEISAASKEQDAGAAQINLSIQQLDNVIQQNATASEEMAATAEELSAQANQLEEMIAFFTLSKEPLKISQAGFKLQPPSPALHRDKLRIERF</sequence>
<dbReference type="Pfam" id="PF00672">
    <property type="entry name" value="HAMP"/>
    <property type="match status" value="1"/>
</dbReference>
<evidence type="ECO:0000259" key="9">
    <source>
        <dbReference type="PROSITE" id="PS50885"/>
    </source>
</evidence>
<keyword evidence="2" id="KW-0145">Chemotaxis</keyword>
<dbReference type="PANTHER" id="PTHR43531">
    <property type="entry name" value="PROTEIN ICFG"/>
    <property type="match status" value="1"/>
</dbReference>
<dbReference type="CDD" id="cd06225">
    <property type="entry name" value="HAMP"/>
    <property type="match status" value="1"/>
</dbReference>
<keyword evidence="7" id="KW-0812">Transmembrane</keyword>
<evidence type="ECO:0000256" key="4">
    <source>
        <dbReference type="PROSITE-ProRule" id="PRU00284"/>
    </source>
</evidence>
<organism evidence="10 11">
    <name type="scientific">Desulfuromonas soudanensis</name>
    <dbReference type="NCBI Taxonomy" id="1603606"/>
    <lineage>
        <taxon>Bacteria</taxon>
        <taxon>Pseudomonadati</taxon>
        <taxon>Thermodesulfobacteriota</taxon>
        <taxon>Desulfuromonadia</taxon>
        <taxon>Desulfuromonadales</taxon>
        <taxon>Desulfuromonadaceae</taxon>
        <taxon>Desulfuromonas</taxon>
    </lineage>
</organism>
<keyword evidence="7" id="KW-1133">Transmembrane helix</keyword>
<evidence type="ECO:0000256" key="7">
    <source>
        <dbReference type="SAM" id="Phobius"/>
    </source>
</evidence>
<dbReference type="PANTHER" id="PTHR43531:SF11">
    <property type="entry name" value="METHYL-ACCEPTING CHEMOTAXIS PROTEIN 3"/>
    <property type="match status" value="1"/>
</dbReference>
<dbReference type="InterPro" id="IPR003660">
    <property type="entry name" value="HAMP_dom"/>
</dbReference>
<dbReference type="PROSITE" id="PS50111">
    <property type="entry name" value="CHEMOTAXIS_TRANSDUC_2"/>
    <property type="match status" value="1"/>
</dbReference>
<dbReference type="STRING" id="1603606.DSOUD_3329"/>
<feature type="transmembrane region" description="Helical" evidence="7">
    <location>
        <begin position="317"/>
        <end position="337"/>
    </location>
</feature>
<dbReference type="InterPro" id="IPR024478">
    <property type="entry name" value="HlyB_4HB_MCP"/>
</dbReference>
<keyword evidence="7" id="KW-0472">Membrane</keyword>
<evidence type="ECO:0000259" key="8">
    <source>
        <dbReference type="PROSITE" id="PS50111"/>
    </source>
</evidence>
<keyword evidence="5" id="KW-0175">Coiled coil</keyword>
<dbReference type="Gene3D" id="1.10.287.950">
    <property type="entry name" value="Methyl-accepting chemotaxis protein"/>
    <property type="match status" value="1"/>
</dbReference>
<dbReference type="SMART" id="SM00304">
    <property type="entry name" value="HAMP"/>
    <property type="match status" value="1"/>
</dbReference>
<dbReference type="InterPro" id="IPR004089">
    <property type="entry name" value="MCPsignal_dom"/>
</dbReference>
<evidence type="ECO:0000313" key="10">
    <source>
        <dbReference type="EMBL" id="ALC18049.1"/>
    </source>
</evidence>
<dbReference type="AlphaFoldDB" id="A0A0M3QGI6"/>
<dbReference type="GO" id="GO:0006935">
    <property type="term" value="P:chemotaxis"/>
    <property type="evidence" value="ECO:0007669"/>
    <property type="project" value="UniProtKB-KW"/>
</dbReference>
<dbReference type="InterPro" id="IPR004090">
    <property type="entry name" value="Chemotax_Me-accpt_rcpt"/>
</dbReference>
<evidence type="ECO:0000256" key="3">
    <source>
        <dbReference type="ARBA" id="ARBA00029447"/>
    </source>
</evidence>
<gene>
    <name evidence="10" type="ORF">DSOUD_3329</name>
</gene>
<dbReference type="RefSeq" id="WP_053552007.1">
    <property type="nucleotide sequence ID" value="NZ_CP010802.1"/>
</dbReference>
<reference evidence="10 11" key="1">
    <citation type="submission" date="2015-07" db="EMBL/GenBank/DDBJ databases">
        <title>Isolation and Genomic Characterization of a Novel Halophilic Metal-Reducing Deltaproteobacterium from the Deep Subsurface.</title>
        <authorList>
            <person name="Badalamenti J.P."/>
            <person name="Summers Z.M."/>
            <person name="Gralnick J.A."/>
            <person name="Bond D.R."/>
        </authorList>
    </citation>
    <scope>NUCLEOTIDE SEQUENCE [LARGE SCALE GENOMIC DNA]</scope>
    <source>
        <strain evidence="10 11">WTL</strain>
    </source>
</reference>
<dbReference type="KEGG" id="des:DSOUD_3329"/>
<name>A0A0M3QGI6_9BACT</name>
<keyword evidence="4" id="KW-0807">Transducer</keyword>
<dbReference type="Pfam" id="PF12729">
    <property type="entry name" value="4HB_MCP_1"/>
    <property type="match status" value="1"/>
</dbReference>
<dbReference type="FunFam" id="1.10.287.950:FF:000001">
    <property type="entry name" value="Methyl-accepting chemotaxis sensory transducer"/>
    <property type="match status" value="1"/>
</dbReference>
<evidence type="ECO:0000313" key="11">
    <source>
        <dbReference type="Proteomes" id="UP000057158"/>
    </source>
</evidence>
<proteinExistence type="inferred from homology"/>
<comment type="similarity">
    <text evidence="3">Belongs to the methyl-accepting chemotaxis (MCP) protein family.</text>
</comment>
<protein>
    <submittedName>
        <fullName evidence="10">Methyl-accepting chemotaxis protein</fullName>
    </submittedName>
</protein>
<feature type="domain" description="Methyl-accepting transducer" evidence="8">
    <location>
        <begin position="434"/>
        <end position="649"/>
    </location>
</feature>
<dbReference type="OrthoDB" id="9774644at2"/>